<dbReference type="Gramene" id="TVU37313">
    <property type="protein sequence ID" value="TVU37313"/>
    <property type="gene ID" value="EJB05_10622"/>
</dbReference>
<comment type="caution">
    <text evidence="1">The sequence shown here is derived from an EMBL/GenBank/DDBJ whole genome shotgun (WGS) entry which is preliminary data.</text>
</comment>
<organism evidence="1 2">
    <name type="scientific">Eragrostis curvula</name>
    <name type="common">weeping love grass</name>
    <dbReference type="NCBI Taxonomy" id="38414"/>
    <lineage>
        <taxon>Eukaryota</taxon>
        <taxon>Viridiplantae</taxon>
        <taxon>Streptophyta</taxon>
        <taxon>Embryophyta</taxon>
        <taxon>Tracheophyta</taxon>
        <taxon>Spermatophyta</taxon>
        <taxon>Magnoliopsida</taxon>
        <taxon>Liliopsida</taxon>
        <taxon>Poales</taxon>
        <taxon>Poaceae</taxon>
        <taxon>PACMAD clade</taxon>
        <taxon>Chloridoideae</taxon>
        <taxon>Eragrostideae</taxon>
        <taxon>Eragrostidinae</taxon>
        <taxon>Eragrostis</taxon>
    </lineage>
</organism>
<accession>A0A5J9VMD1</accession>
<dbReference type="Proteomes" id="UP000324897">
    <property type="component" value="Chromosome 4"/>
</dbReference>
<name>A0A5J9VMD1_9POAL</name>
<gene>
    <name evidence="1" type="ORF">EJB05_10622</name>
</gene>
<proteinExistence type="predicted"/>
<dbReference type="EMBL" id="RWGY01000007">
    <property type="protein sequence ID" value="TVU37313.1"/>
    <property type="molecule type" value="Genomic_DNA"/>
</dbReference>
<evidence type="ECO:0000313" key="1">
    <source>
        <dbReference type="EMBL" id="TVU37313.1"/>
    </source>
</evidence>
<reference evidence="1 2" key="1">
    <citation type="journal article" date="2019" name="Sci. Rep.">
        <title>A high-quality genome of Eragrostis curvula grass provides insights into Poaceae evolution and supports new strategies to enhance forage quality.</title>
        <authorList>
            <person name="Carballo J."/>
            <person name="Santos B.A.C.M."/>
            <person name="Zappacosta D."/>
            <person name="Garbus I."/>
            <person name="Selva J.P."/>
            <person name="Gallo C.A."/>
            <person name="Diaz A."/>
            <person name="Albertini E."/>
            <person name="Caccamo M."/>
            <person name="Echenique V."/>
        </authorList>
    </citation>
    <scope>NUCLEOTIDE SEQUENCE [LARGE SCALE GENOMIC DNA]</scope>
    <source>
        <strain evidence="2">cv. Victoria</strain>
        <tissue evidence="1">Leaf</tissue>
    </source>
</reference>
<protein>
    <submittedName>
        <fullName evidence="1">Uncharacterized protein</fullName>
    </submittedName>
</protein>
<keyword evidence="2" id="KW-1185">Reference proteome</keyword>
<dbReference type="AlphaFoldDB" id="A0A5J9VMD1"/>
<sequence>MAGRAAAALGFASVGFPASAGDRASRGAPTAVGVGLVSPAVARGVLEGGAAASLGHRPVATPDVAYVAVPAATCGSLTGTRGGQAALCFGVAGAGGQASRGGQAALSLTALQVGGGGFPSPRRAGFAVPFVAVAAGAKSLNTGLVAGAGGLRACRGAYVVTAGVPGEGAADDENVITPDGAPMEEPPVIDVTKGEGQDDLEGEPDFVICMPYYDDKVSSLIQKTAVRAIELLGTVKEEDSAYTSDGSVDWAMSCLGRVQLQAEKGFAVAEDVVEATRSMKLVYLAVASNRRNILPFPEFLDELPIYITADPNILFTVLAEDFARGVVAVEGLLLVKIANVRSSCNS</sequence>
<feature type="non-terminal residue" evidence="1">
    <location>
        <position position="1"/>
    </location>
</feature>
<evidence type="ECO:0000313" key="2">
    <source>
        <dbReference type="Proteomes" id="UP000324897"/>
    </source>
</evidence>